<comment type="caution">
    <text evidence="2">The sequence shown here is derived from an EMBL/GenBank/DDBJ whole genome shotgun (WGS) entry which is preliminary data.</text>
</comment>
<evidence type="ECO:0000313" key="2">
    <source>
        <dbReference type="EMBL" id="PHJ17618.1"/>
    </source>
</evidence>
<feature type="compositionally biased region" description="Polar residues" evidence="1">
    <location>
        <begin position="675"/>
        <end position="703"/>
    </location>
</feature>
<dbReference type="AlphaFoldDB" id="A0A2C6KLW6"/>
<feature type="compositionally biased region" description="Basic and acidic residues" evidence="1">
    <location>
        <begin position="90"/>
        <end position="104"/>
    </location>
</feature>
<feature type="compositionally biased region" description="Basic and acidic residues" evidence="1">
    <location>
        <begin position="336"/>
        <end position="346"/>
    </location>
</feature>
<dbReference type="Proteomes" id="UP000221165">
    <property type="component" value="Unassembled WGS sequence"/>
</dbReference>
<keyword evidence="2" id="KW-0067">ATP-binding</keyword>
<organism evidence="2 3">
    <name type="scientific">Cystoisospora suis</name>
    <dbReference type="NCBI Taxonomy" id="483139"/>
    <lineage>
        <taxon>Eukaryota</taxon>
        <taxon>Sar</taxon>
        <taxon>Alveolata</taxon>
        <taxon>Apicomplexa</taxon>
        <taxon>Conoidasida</taxon>
        <taxon>Coccidia</taxon>
        <taxon>Eucoccidiorida</taxon>
        <taxon>Eimeriorina</taxon>
        <taxon>Sarcocystidae</taxon>
        <taxon>Cystoisospora</taxon>
    </lineage>
</organism>
<keyword evidence="2" id="KW-0378">Hydrolase</keyword>
<feature type="region of interest" description="Disordered" evidence="1">
    <location>
        <begin position="324"/>
        <end position="410"/>
    </location>
</feature>
<feature type="compositionally biased region" description="Basic and acidic residues" evidence="1">
    <location>
        <begin position="478"/>
        <end position="517"/>
    </location>
</feature>
<keyword evidence="2" id="KW-0547">Nucleotide-binding</keyword>
<feature type="region of interest" description="Disordered" evidence="1">
    <location>
        <begin position="176"/>
        <end position="275"/>
    </location>
</feature>
<reference evidence="2 3" key="1">
    <citation type="journal article" date="2017" name="Int. J. Parasitol.">
        <title>The genome of the protozoan parasite Cystoisospora suis and a reverse vaccinology approach to identify vaccine candidates.</title>
        <authorList>
            <person name="Palmieri N."/>
            <person name="Shrestha A."/>
            <person name="Ruttkowski B."/>
            <person name="Beck T."/>
            <person name="Vogl C."/>
            <person name="Tomley F."/>
            <person name="Blake D.P."/>
            <person name="Joachim A."/>
        </authorList>
    </citation>
    <scope>NUCLEOTIDE SEQUENCE [LARGE SCALE GENOMIC DNA]</scope>
    <source>
        <strain evidence="2 3">Wien I</strain>
    </source>
</reference>
<proteinExistence type="predicted"/>
<evidence type="ECO:0000256" key="1">
    <source>
        <dbReference type="SAM" id="MobiDB-lite"/>
    </source>
</evidence>
<dbReference type="GeneID" id="94431900"/>
<dbReference type="RefSeq" id="XP_067919336.1">
    <property type="nucleotide sequence ID" value="XM_068068689.1"/>
</dbReference>
<feature type="region of interest" description="Disordered" evidence="1">
    <location>
        <begin position="635"/>
        <end position="758"/>
    </location>
</feature>
<gene>
    <name evidence="2" type="ORF">CSUI_008561</name>
</gene>
<keyword evidence="2" id="KW-0347">Helicase</keyword>
<feature type="compositionally biased region" description="Polar residues" evidence="1">
    <location>
        <begin position="204"/>
        <end position="219"/>
    </location>
</feature>
<feature type="compositionally biased region" description="Low complexity" evidence="1">
    <location>
        <begin position="348"/>
        <end position="366"/>
    </location>
</feature>
<feature type="compositionally biased region" description="Basic and acidic residues" evidence="1">
    <location>
        <begin position="371"/>
        <end position="387"/>
    </location>
</feature>
<name>A0A2C6KLW6_9APIC</name>
<feature type="region of interest" description="Disordered" evidence="1">
    <location>
        <begin position="474"/>
        <end position="518"/>
    </location>
</feature>
<dbReference type="EMBL" id="MIGC01004825">
    <property type="protein sequence ID" value="PHJ17618.1"/>
    <property type="molecule type" value="Genomic_DNA"/>
</dbReference>
<dbReference type="VEuPathDB" id="ToxoDB:CSUI_008561"/>
<feature type="compositionally biased region" description="Acidic residues" evidence="1">
    <location>
        <begin position="140"/>
        <end position="151"/>
    </location>
</feature>
<feature type="non-terminal residue" evidence="2">
    <location>
        <position position="758"/>
    </location>
</feature>
<protein>
    <submittedName>
        <fullName evidence="2">Werner helicase interacting protein 1</fullName>
    </submittedName>
</protein>
<sequence length="758" mass="83815">MMERKPLEEERGKISVSVVHSRSLPRTHLSSGGMADVFSSSWKEEKEAILIDSDDEALLISGCDDIKTVEEFSSPRVTWCLDTPSGHHHTKEEESSHTADKFPDDGGGVQIECGFSHRQNESNEEESDLFFPFDDEEEIEWLSGEEEEEDVQTTTQLRRQRRTRRYFLWNSTERKFEETSQYDGGTPYPSHETINKNDDAPLSVSASPSELSNEFSATTREQKNTAHLPHPHSSSSSLASSSSSSSASSSSSLLPKSLRHTFSDTEQHLSSSPSSSSLLVAIPGFGVHVKGLPSWFALPLTHPRTPEAVRDLWRRVTRDLQAYQTFSLSPHTPGDSADKKDRREEETQSCLSSSPSSSPQSSSFFCVAQGSRDKTGCNEGGEKDNHSRLSPSMDSPEGGEKENERDNREKEDVCCLPWKPTCALEKAGYPSWVYLSSDVTFPSPEHANELWGQIARDVHTLRLEKKRRLRQRNATIASREERESVINRTEENKKRRSGEGESVSKRGNDGGCEEVKSSHVRMKTCHTMDQAKERADDYVNEKQPCIIITGEKNRTLLQQEKQADGSARGVYTPGGNNMLSNCTNPLQQSSKKAGSSEFVSKLLVRSKPLSSFLSHTNKKTGFSFSGSSMLKATAGGRDLPATSLRKADAPTTEGSVERRKAFLRSREEENGEGHISSSLQKKQKTGTSLSYLISDPTARQTASAKLPQKPRPGGQGNGAVTKKQNGGEVDKRDVKGNSTNSRHGGGVYVPLAERLRPA</sequence>
<feature type="region of interest" description="Disordered" evidence="1">
    <location>
        <begin position="84"/>
        <end position="129"/>
    </location>
</feature>
<accession>A0A2C6KLW6</accession>
<dbReference type="GO" id="GO:0004386">
    <property type="term" value="F:helicase activity"/>
    <property type="evidence" value="ECO:0007669"/>
    <property type="project" value="UniProtKB-KW"/>
</dbReference>
<feature type="region of interest" description="Disordered" evidence="1">
    <location>
        <begin position="140"/>
        <end position="159"/>
    </location>
</feature>
<feature type="compositionally biased region" description="Basic and acidic residues" evidence="1">
    <location>
        <begin position="655"/>
        <end position="672"/>
    </location>
</feature>
<feature type="compositionally biased region" description="Low complexity" evidence="1">
    <location>
        <begin position="226"/>
        <end position="256"/>
    </location>
</feature>
<evidence type="ECO:0000313" key="3">
    <source>
        <dbReference type="Proteomes" id="UP000221165"/>
    </source>
</evidence>
<keyword evidence="3" id="KW-1185">Reference proteome</keyword>
<feature type="compositionally biased region" description="Basic and acidic residues" evidence="1">
    <location>
        <begin position="398"/>
        <end position="410"/>
    </location>
</feature>